<comment type="caution">
    <text evidence="2">The sequence shown here is derived from an EMBL/GenBank/DDBJ whole genome shotgun (WGS) entry which is preliminary data.</text>
</comment>
<protein>
    <submittedName>
        <fullName evidence="2">M28 family metallopeptidase</fullName>
    </submittedName>
</protein>
<sequence>MLAALALLLPGAAPAPDRAQQWMADVGEIASDANEGRETGSRGHLRAALYVEQRFRAIGLAPAGEKGGFRQQVTFEQQIIDHAASTAALIGPDGKAAPLALGADMLISADGGPRPATVDAPLVFAGYGLHLPERGHDDFAGLDIKGKIVVTIAGGPASLLGPDKASNRAERAKFLARAGAVGLITLTPPAQIEIPWERQKLLAGQPGMYLADPALREVPAGFLVARVDAATSERLLAGSGHNFADLAAASDASRPIPAFALPQRLRASIVTRHRQLVSPNLVAKIVGSDPGLAREHVVISAHLDHVGIGPAIGGDRIYNGAIDDGSGVATVLDIAQQIAKGPRPKRSILFVIVTAEEAGLLGSSYFAKRPSVAGTIVADINFDVLLPLWPLTSVQAQGDRESTLGDIARATAARHGLEIVPDPLPNRNSFTRTDQYSFVRAGIPALAFKFGFTPGSEAFRIEHDWRATRYHSPSDDIHQPGLRPAEAIRLDDFAADVARSIADDPQHPQWLETSLFRSR</sequence>
<evidence type="ECO:0000259" key="1">
    <source>
        <dbReference type="Pfam" id="PF04389"/>
    </source>
</evidence>
<organism evidence="2 3">
    <name type="scientific">Sphingomonas lycopersici</name>
    <dbReference type="NCBI Taxonomy" id="2951807"/>
    <lineage>
        <taxon>Bacteria</taxon>
        <taxon>Pseudomonadati</taxon>
        <taxon>Pseudomonadota</taxon>
        <taxon>Alphaproteobacteria</taxon>
        <taxon>Sphingomonadales</taxon>
        <taxon>Sphingomonadaceae</taxon>
        <taxon>Sphingomonas</taxon>
    </lineage>
</organism>
<dbReference type="Gene3D" id="3.40.630.10">
    <property type="entry name" value="Zn peptidases"/>
    <property type="match status" value="1"/>
</dbReference>
<dbReference type="Proteomes" id="UP001165565">
    <property type="component" value="Unassembled WGS sequence"/>
</dbReference>
<gene>
    <name evidence="2" type="ORF">NEE01_08660</name>
</gene>
<keyword evidence="3" id="KW-1185">Reference proteome</keyword>
<reference evidence="2" key="1">
    <citation type="submission" date="2022-06" db="EMBL/GenBank/DDBJ databases">
        <title>Sphingomonas sp. nov. isolated from rhizosphere soil of tomato.</title>
        <authorList>
            <person name="Dong H."/>
            <person name="Gao R."/>
        </authorList>
    </citation>
    <scope>NUCLEOTIDE SEQUENCE</scope>
    <source>
        <strain evidence="2">MMSM24</strain>
    </source>
</reference>
<dbReference type="GO" id="GO:0006508">
    <property type="term" value="P:proteolysis"/>
    <property type="evidence" value="ECO:0007669"/>
    <property type="project" value="InterPro"/>
</dbReference>
<dbReference type="Pfam" id="PF04389">
    <property type="entry name" value="Peptidase_M28"/>
    <property type="match status" value="1"/>
</dbReference>
<dbReference type="CDD" id="cd04820">
    <property type="entry name" value="PA_M28_1_1"/>
    <property type="match status" value="1"/>
</dbReference>
<dbReference type="InterPro" id="IPR007484">
    <property type="entry name" value="Peptidase_M28"/>
</dbReference>
<dbReference type="PANTHER" id="PTHR12147">
    <property type="entry name" value="METALLOPEPTIDASE M28 FAMILY MEMBER"/>
    <property type="match status" value="1"/>
</dbReference>
<dbReference type="SUPFAM" id="SSF52025">
    <property type="entry name" value="PA domain"/>
    <property type="match status" value="1"/>
</dbReference>
<dbReference type="EMBL" id="JANFAV010000004">
    <property type="protein sequence ID" value="MCW6534855.1"/>
    <property type="molecule type" value="Genomic_DNA"/>
</dbReference>
<dbReference type="InterPro" id="IPR045175">
    <property type="entry name" value="M28_fam"/>
</dbReference>
<dbReference type="PANTHER" id="PTHR12147:SF26">
    <property type="entry name" value="PEPTIDASE M28 DOMAIN-CONTAINING PROTEIN"/>
    <property type="match status" value="1"/>
</dbReference>
<name>A0AA41Z6E7_9SPHN</name>
<dbReference type="AlphaFoldDB" id="A0AA41Z6E7"/>
<dbReference type="GO" id="GO:0008235">
    <property type="term" value="F:metalloexopeptidase activity"/>
    <property type="evidence" value="ECO:0007669"/>
    <property type="project" value="InterPro"/>
</dbReference>
<accession>A0AA41Z6E7</accession>
<dbReference type="InterPro" id="IPR046450">
    <property type="entry name" value="PA_dom_sf"/>
</dbReference>
<dbReference type="RefSeq" id="WP_265268665.1">
    <property type="nucleotide sequence ID" value="NZ_JANFAV010000004.1"/>
</dbReference>
<dbReference type="SUPFAM" id="SSF53187">
    <property type="entry name" value="Zn-dependent exopeptidases"/>
    <property type="match status" value="1"/>
</dbReference>
<evidence type="ECO:0000313" key="2">
    <source>
        <dbReference type="EMBL" id="MCW6534855.1"/>
    </source>
</evidence>
<proteinExistence type="predicted"/>
<feature type="domain" description="Peptidase M28" evidence="1">
    <location>
        <begin position="280"/>
        <end position="479"/>
    </location>
</feature>
<evidence type="ECO:0000313" key="3">
    <source>
        <dbReference type="Proteomes" id="UP001165565"/>
    </source>
</evidence>
<dbReference type="Gene3D" id="3.50.30.30">
    <property type="match status" value="1"/>
</dbReference>